<sequence>MLRNFRIQKGLKCTIQSRRAFYLWLNNIFNRVDEDRRQTVGPERVAGEWILRCGGGVKFTKIDRYIWDYNSLPEWSRNKYEVEGIDAKNTYITDGGLDHLDGLQHLKSLNLHNCRYVSDLTKLLPVQETLEDLDISNCSEIEDLSSLFKLRKLRFLSLYGMVSVKDQASTINRLKDVLPECEINENGDKTEVNE</sequence>
<dbReference type="SUPFAM" id="SSF52047">
    <property type="entry name" value="RNI-like"/>
    <property type="match status" value="1"/>
</dbReference>
<protein>
    <submittedName>
        <fullName evidence="1">Uncharacterized protein</fullName>
    </submittedName>
</protein>
<gene>
    <name evidence="1" type="ORF">PACLA_8A003925</name>
</gene>
<evidence type="ECO:0000313" key="2">
    <source>
        <dbReference type="Proteomes" id="UP001152795"/>
    </source>
</evidence>
<accession>A0A6S7LS64</accession>
<dbReference type="AlphaFoldDB" id="A0A6S7LS64"/>
<comment type="caution">
    <text evidence="1">The sequence shown here is derived from an EMBL/GenBank/DDBJ whole genome shotgun (WGS) entry which is preliminary data.</text>
</comment>
<evidence type="ECO:0000313" key="1">
    <source>
        <dbReference type="EMBL" id="CAB4042692.1"/>
    </source>
</evidence>
<proteinExistence type="predicted"/>
<dbReference type="Gene3D" id="3.80.10.10">
    <property type="entry name" value="Ribonuclease Inhibitor"/>
    <property type="match status" value="1"/>
</dbReference>
<keyword evidence="2" id="KW-1185">Reference proteome</keyword>
<dbReference type="EMBL" id="CACRXK020030630">
    <property type="protein sequence ID" value="CAB4042692.1"/>
    <property type="molecule type" value="Genomic_DNA"/>
</dbReference>
<name>A0A6S7LS64_PARCT</name>
<dbReference type="OrthoDB" id="5859291at2759"/>
<dbReference type="Proteomes" id="UP001152795">
    <property type="component" value="Unassembled WGS sequence"/>
</dbReference>
<organism evidence="1 2">
    <name type="scientific">Paramuricea clavata</name>
    <name type="common">Red gorgonian</name>
    <name type="synonym">Violescent sea-whip</name>
    <dbReference type="NCBI Taxonomy" id="317549"/>
    <lineage>
        <taxon>Eukaryota</taxon>
        <taxon>Metazoa</taxon>
        <taxon>Cnidaria</taxon>
        <taxon>Anthozoa</taxon>
        <taxon>Octocorallia</taxon>
        <taxon>Malacalcyonacea</taxon>
        <taxon>Plexauridae</taxon>
        <taxon>Paramuricea</taxon>
    </lineage>
</organism>
<reference evidence="1" key="1">
    <citation type="submission" date="2020-04" db="EMBL/GenBank/DDBJ databases">
        <authorList>
            <person name="Alioto T."/>
            <person name="Alioto T."/>
            <person name="Gomez Garrido J."/>
        </authorList>
    </citation>
    <scope>NUCLEOTIDE SEQUENCE</scope>
    <source>
        <strain evidence="1">A484AB</strain>
    </source>
</reference>
<dbReference type="InterPro" id="IPR032675">
    <property type="entry name" value="LRR_dom_sf"/>
</dbReference>